<keyword evidence="3" id="KW-1185">Reference proteome</keyword>
<dbReference type="Proteomes" id="UP000245647">
    <property type="component" value="Unassembled WGS sequence"/>
</dbReference>
<dbReference type="InterPro" id="IPR018958">
    <property type="entry name" value="Knr4/Smi1-like_dom"/>
</dbReference>
<dbReference type="InterPro" id="IPR037883">
    <property type="entry name" value="Knr4/Smi1-like_sf"/>
</dbReference>
<name>A0A2U2PBC8_9SPHI</name>
<dbReference type="SUPFAM" id="SSF160631">
    <property type="entry name" value="SMI1/KNR4-like"/>
    <property type="match status" value="1"/>
</dbReference>
<dbReference type="RefSeq" id="WP_109418021.1">
    <property type="nucleotide sequence ID" value="NZ_QEAS01000025.1"/>
</dbReference>
<reference evidence="2 3" key="1">
    <citation type="submission" date="2018-04" db="EMBL/GenBank/DDBJ databases">
        <title>Pedobacter chongqingensis sp. nov., isolated from a rottenly hemp rope.</title>
        <authorList>
            <person name="Cai Y."/>
        </authorList>
    </citation>
    <scope>NUCLEOTIDE SEQUENCE [LARGE SCALE GENOMIC DNA]</scope>
    <source>
        <strain evidence="2 3">FJ4-8</strain>
    </source>
</reference>
<dbReference type="EMBL" id="QEAS01000025">
    <property type="protein sequence ID" value="PWG78419.1"/>
    <property type="molecule type" value="Genomic_DNA"/>
</dbReference>
<sequence length="210" mass="24475">MKERLLHVLSQIEKIGGDARPLIAEAPAQFDDVYEIEQKLGYSIPFDFKNSLLTLSSHWEFRWFLPDGFQLPYKLRGIFCGELHWGMHLILDFNKNKDEWIRNIFPDPDNEYDRVWHNKFVFQEVGNGDYISIDLLPDTYGKIIYLSHDDGEGHGYVMAHSFSELLNNWTQLGCVGGEDWQWMPFCKDKTSGINPNCSNALLWRQTIGLL</sequence>
<dbReference type="Gene3D" id="3.40.1580.10">
    <property type="entry name" value="SMI1/KNR4-like"/>
    <property type="match status" value="1"/>
</dbReference>
<gene>
    <name evidence="2" type="ORF">DDR33_22325</name>
</gene>
<feature type="domain" description="Knr4/Smi1-like" evidence="1">
    <location>
        <begin position="28"/>
        <end position="168"/>
    </location>
</feature>
<evidence type="ECO:0000313" key="3">
    <source>
        <dbReference type="Proteomes" id="UP000245647"/>
    </source>
</evidence>
<dbReference type="OrthoDB" id="1148097at2"/>
<organism evidence="2 3">
    <name type="scientific">Pararcticibacter amylolyticus</name>
    <dbReference type="NCBI Taxonomy" id="2173175"/>
    <lineage>
        <taxon>Bacteria</taxon>
        <taxon>Pseudomonadati</taxon>
        <taxon>Bacteroidota</taxon>
        <taxon>Sphingobacteriia</taxon>
        <taxon>Sphingobacteriales</taxon>
        <taxon>Sphingobacteriaceae</taxon>
        <taxon>Pararcticibacter</taxon>
    </lineage>
</organism>
<dbReference type="AlphaFoldDB" id="A0A2U2PBC8"/>
<evidence type="ECO:0000313" key="2">
    <source>
        <dbReference type="EMBL" id="PWG78419.1"/>
    </source>
</evidence>
<accession>A0A2U2PBC8</accession>
<proteinExistence type="predicted"/>
<comment type="caution">
    <text evidence="2">The sequence shown here is derived from an EMBL/GenBank/DDBJ whole genome shotgun (WGS) entry which is preliminary data.</text>
</comment>
<evidence type="ECO:0000259" key="1">
    <source>
        <dbReference type="Pfam" id="PF09346"/>
    </source>
</evidence>
<dbReference type="Pfam" id="PF09346">
    <property type="entry name" value="SMI1_KNR4"/>
    <property type="match status" value="1"/>
</dbReference>
<protein>
    <submittedName>
        <fullName evidence="2">SMI1/KNR4 family protein</fullName>
    </submittedName>
</protein>